<comment type="caution">
    <text evidence="2">The sequence shown here is derived from an EMBL/GenBank/DDBJ whole genome shotgun (WGS) entry which is preliminary data.</text>
</comment>
<gene>
    <name evidence="2" type="ORF">DPQ33_17125</name>
</gene>
<keyword evidence="1" id="KW-0812">Transmembrane</keyword>
<feature type="transmembrane region" description="Helical" evidence="1">
    <location>
        <begin position="169"/>
        <end position="187"/>
    </location>
</feature>
<organism evidence="2 3">
    <name type="scientific">Oceanidesulfovibrio indonesiensis</name>
    <dbReference type="NCBI Taxonomy" id="54767"/>
    <lineage>
        <taxon>Bacteria</taxon>
        <taxon>Pseudomonadati</taxon>
        <taxon>Thermodesulfobacteriota</taxon>
        <taxon>Desulfovibrionia</taxon>
        <taxon>Desulfovibrionales</taxon>
        <taxon>Desulfovibrionaceae</taxon>
        <taxon>Oceanidesulfovibrio</taxon>
    </lineage>
</organism>
<dbReference type="AlphaFoldDB" id="A0A7M3MAD1"/>
<keyword evidence="1" id="KW-1133">Transmembrane helix</keyword>
<dbReference type="Proteomes" id="UP000448292">
    <property type="component" value="Unassembled WGS sequence"/>
</dbReference>
<evidence type="ECO:0000313" key="3">
    <source>
        <dbReference type="Proteomes" id="UP000448292"/>
    </source>
</evidence>
<accession>A0A7M3MAD1</accession>
<sequence>MQRSLILEIALSAPMKNIRFNHIALFVLCMLLFAILDSCQGMIESSGVIRVVIGSSAPVSGKLDSTLPDLERLRGIGNSEEALEENLTYTTDYEFVRIKFLELTGRLWRGDLSVPDYAKPGEFKLIVHQRGVSVEEDTPTFTVRMFHDEKALQADSSTFTEQLIGIKPLWFVIILLPLGIFSIYLAYKQNSELDVMLEQKGLGPIYKLAKRKQNWEVVFGLGSKHGISTGQELYIVDQVMNVRAGIVAQKVEEEATTSEVPIDTDIKPSYYIVSQPPDPHQDKKVTS</sequence>
<protein>
    <submittedName>
        <fullName evidence="2">Uncharacterized protein</fullName>
    </submittedName>
</protein>
<keyword evidence="1" id="KW-0472">Membrane</keyword>
<reference evidence="2 3" key="1">
    <citation type="submission" date="2018-06" db="EMBL/GenBank/DDBJ databases">
        <title>Complete genome of Desulfovibrio indonesiensis P37SLT.</title>
        <authorList>
            <person name="Crispim J.S."/>
            <person name="Vidigal P.M.P."/>
            <person name="Silva L.C.F."/>
            <person name="Laguardia C.N."/>
            <person name="Araujo L.C."/>
            <person name="Dias R.S."/>
            <person name="Sousa M.P."/>
            <person name="Paula S.O."/>
            <person name="Silva C."/>
        </authorList>
    </citation>
    <scope>NUCLEOTIDE SEQUENCE [LARGE SCALE GENOMIC DNA]</scope>
    <source>
        <strain evidence="2 3">P37SLT</strain>
    </source>
</reference>
<evidence type="ECO:0000256" key="1">
    <source>
        <dbReference type="SAM" id="Phobius"/>
    </source>
</evidence>
<dbReference type="EMBL" id="QMIE01000022">
    <property type="protein sequence ID" value="TVM14589.1"/>
    <property type="molecule type" value="Genomic_DNA"/>
</dbReference>
<evidence type="ECO:0000313" key="2">
    <source>
        <dbReference type="EMBL" id="TVM14589.1"/>
    </source>
</evidence>
<keyword evidence="3" id="KW-1185">Reference proteome</keyword>
<name>A0A7M3MAD1_9BACT</name>
<proteinExistence type="predicted"/>